<gene>
    <name evidence="3" type="ORF">C1SCF055_LOCUS27265</name>
</gene>
<proteinExistence type="predicted"/>
<evidence type="ECO:0000313" key="3">
    <source>
        <dbReference type="EMBL" id="CAI4001200.1"/>
    </source>
</evidence>
<dbReference type="SUPFAM" id="SSF56349">
    <property type="entry name" value="DNA breaking-rejoining enzymes"/>
    <property type="match status" value="1"/>
</dbReference>
<dbReference type="GO" id="GO:0015074">
    <property type="term" value="P:DNA integration"/>
    <property type="evidence" value="ECO:0007669"/>
    <property type="project" value="InterPro"/>
</dbReference>
<dbReference type="GO" id="GO:0003824">
    <property type="term" value="F:catalytic activity"/>
    <property type="evidence" value="ECO:0007669"/>
    <property type="project" value="InterPro"/>
</dbReference>
<dbReference type="EMBL" id="CAMXCT010002901">
    <property type="protein sequence ID" value="CAI4001200.1"/>
    <property type="molecule type" value="Genomic_DNA"/>
</dbReference>
<dbReference type="InterPro" id="IPR011010">
    <property type="entry name" value="DNA_brk_join_enz"/>
</dbReference>
<dbReference type="Gene3D" id="1.10.443.10">
    <property type="entry name" value="Intergrase catalytic core"/>
    <property type="match status" value="1"/>
</dbReference>
<reference evidence="4 5" key="2">
    <citation type="submission" date="2024-05" db="EMBL/GenBank/DDBJ databases">
        <authorList>
            <person name="Chen Y."/>
            <person name="Shah S."/>
            <person name="Dougan E. K."/>
            <person name="Thang M."/>
            <person name="Chan C."/>
        </authorList>
    </citation>
    <scope>NUCLEOTIDE SEQUENCE [LARGE SCALE GENOMIC DNA]</scope>
</reference>
<dbReference type="Pfam" id="PF02911">
    <property type="entry name" value="Formyl_trans_C"/>
    <property type="match status" value="1"/>
</dbReference>
<dbReference type="Proteomes" id="UP001152797">
    <property type="component" value="Unassembled WGS sequence"/>
</dbReference>
<dbReference type="SUPFAM" id="SSF50486">
    <property type="entry name" value="FMT C-terminal domain-like"/>
    <property type="match status" value="1"/>
</dbReference>
<dbReference type="InterPro" id="IPR011034">
    <property type="entry name" value="Formyl_transferase-like_C_sf"/>
</dbReference>
<keyword evidence="5" id="KW-1185">Reference proteome</keyword>
<protein>
    <submittedName>
        <fullName evidence="4">Ankyrin-1</fullName>
    </submittedName>
</protein>
<dbReference type="InterPro" id="IPR037022">
    <property type="entry name" value="Formyl_trans_C_sf"/>
</dbReference>
<evidence type="ECO:0000313" key="5">
    <source>
        <dbReference type="Proteomes" id="UP001152797"/>
    </source>
</evidence>
<reference evidence="3" key="1">
    <citation type="submission" date="2022-10" db="EMBL/GenBank/DDBJ databases">
        <authorList>
            <person name="Chen Y."/>
            <person name="Dougan E. K."/>
            <person name="Chan C."/>
            <person name="Rhodes N."/>
            <person name="Thang M."/>
        </authorList>
    </citation>
    <scope>NUCLEOTIDE SEQUENCE</scope>
</reference>
<dbReference type="InterPro" id="IPR005793">
    <property type="entry name" value="Formyl_trans_C"/>
</dbReference>
<dbReference type="GO" id="GO:0003677">
    <property type="term" value="F:DNA binding"/>
    <property type="evidence" value="ECO:0007669"/>
    <property type="project" value="InterPro"/>
</dbReference>
<evidence type="ECO:0000313" key="4">
    <source>
        <dbReference type="EMBL" id="CAL4788512.1"/>
    </source>
</evidence>
<name>A0A9P1D1B4_9DINO</name>
<dbReference type="GO" id="GO:0006310">
    <property type="term" value="P:DNA recombination"/>
    <property type="evidence" value="ECO:0007669"/>
    <property type="project" value="UniProtKB-KW"/>
</dbReference>
<evidence type="ECO:0000256" key="1">
    <source>
        <dbReference type="ARBA" id="ARBA00023172"/>
    </source>
</evidence>
<accession>A0A9P1D1B4</accession>
<evidence type="ECO:0000259" key="2">
    <source>
        <dbReference type="Pfam" id="PF02911"/>
    </source>
</evidence>
<sequence>MSEGDIWFINYGEMPPVVHCRLLGAQISGSLWCIITPDHDIYEEQLDNMNPDVVEVIPGLGGIGAPLPPTVDPNHVYGFRAMIAQQYQDLMNSARQYAAAIRVQMGIPPPGLAPAPAQAGPFQPAEPLVWVSMEEDHGKTIGEIICDVGTPLPAGAVVLGVSKALIPVGTGALYVKQVSKDKISSMEVRDVRVLKMQFDEEGQRKVDFGKAVARMTQDTDTMPGGGLMLDGPPSALPVLKGMVARGLTPVTDHEHWVRTHDSLKGDRSLYEMEVLTRALEAFATQDQINIPNSRGCELLVRRWQVIREAHRLNPTSPDYSASDIFMGWEYRRGDGVHTELAKFVAAELKDQAQIAKESRKAREEMAQKKNNKGGAEQLTMWTGLSIGGVAELVWGQTEEDMLHSTNTELSGMWQMFCAENVRLEIDDDTEEHAKDELPEEVPSLRTVLRSDESMEIEDEVLTPQVRRYENVCRANDAIGAINSLAGCLSAKQGAPTVTQQRAMNGILQAMIDRPRANSTTPMREAVCELLHYRPSSAYVELEDSGTTTVRPFQQPLVSLPEPGALTHDALDLVDEVGREILVAYHDTMLRDVEKEPPKKLPGDITPYMDVKLKLEIPDGQSMFIAQTDIRRAYGLELGNVHCAARPSTSEHARRWSGSGQSASRWQAKSTGVALVPYADNLNIVGCCKDAVQSTKHKIVKHLESLGFRIHEEQEALTTAESLGFFIDGERGKVFPKPDKLQKVSASDASLTGTAVCSTTWSKEHVQQISHLEFLSLIAMPQNAVRRKPATRCCTRGQKKERIPPGAKPDSVVNRLKKSIQPYKGLSKMPSPAEVRRRIADKTEIGRSEKRRRLMAEPLSVPRQPGQTFLEQSAISPRTAADYKFRMEVFKKFCLLHWISTTGPRNLDPSLTTFLQQCFNDGMELAEATQYLAAVIDSCPEAAAKHKLPRARRALKGWKNLDPGRSRPPLPWPLIALIAQTMLEQGHMFSAMLALTMFVTYSRPTETLRLQKKDFLSSTSLAATWMLVFNREEEFETSKMGVADENISLDSRALPWLGKALEKMSKPLLPTQLLFQVEYSKFLTQWKGALQKIGLPEKHSTPYQLRHSGASWDRFKNFRTQLEVKMRGRWESDSSMSRYEKKALVATAFDSYALELCCGSARFSRALGRLGWHVEPWDIQYGDSCDLTLDRHVCSILDRIKQGAIQFVHIGFPRSSWSLERRDGSHGPKPLRDNSQFLMGYPNLSQMARRKVLLGNALLRQSVRVIRACQKAGVPWCFESPVASRIWLTHHIKSEKHCHLQRADFCQYGVPWRAEAAEPSVVGQGDLPHSFGVKAETWIDETGEKKRSNAGVLSRVRIEWEEDSAVDIERACRAFTVQGFKGLFTDYEAAPCRVTHCALLPELAPRAPRAPGTVLWANGGRCAVATKDGRAVLLTLDAEATAEVVVGGKFESVTLVSTWLQKPFTDRVKGRKRFE</sequence>
<organism evidence="3">
    <name type="scientific">Cladocopium goreaui</name>
    <dbReference type="NCBI Taxonomy" id="2562237"/>
    <lineage>
        <taxon>Eukaryota</taxon>
        <taxon>Sar</taxon>
        <taxon>Alveolata</taxon>
        <taxon>Dinophyceae</taxon>
        <taxon>Suessiales</taxon>
        <taxon>Symbiodiniaceae</taxon>
        <taxon>Cladocopium</taxon>
    </lineage>
</organism>
<keyword evidence="1" id="KW-0233">DNA recombination</keyword>
<dbReference type="InterPro" id="IPR013762">
    <property type="entry name" value="Integrase-like_cat_sf"/>
</dbReference>
<dbReference type="EMBL" id="CAMXCT020002901">
    <property type="protein sequence ID" value="CAL1154575.1"/>
    <property type="molecule type" value="Genomic_DNA"/>
</dbReference>
<dbReference type="EMBL" id="CAMXCT030002901">
    <property type="protein sequence ID" value="CAL4788512.1"/>
    <property type="molecule type" value="Genomic_DNA"/>
</dbReference>
<feature type="domain" description="Formyl transferase C-terminal" evidence="2">
    <location>
        <begin position="1356"/>
        <end position="1438"/>
    </location>
</feature>
<comment type="caution">
    <text evidence="3">The sequence shown here is derived from an EMBL/GenBank/DDBJ whole genome shotgun (WGS) entry which is preliminary data.</text>
</comment>
<dbReference type="Gene3D" id="3.10.25.10">
    <property type="entry name" value="Formyl transferase, C-terminal domain"/>
    <property type="match status" value="1"/>
</dbReference>